<dbReference type="Pfam" id="PF00884">
    <property type="entry name" value="Sulfatase"/>
    <property type="match status" value="1"/>
</dbReference>
<dbReference type="Proteomes" id="UP001291930">
    <property type="component" value="Unassembled WGS sequence"/>
</dbReference>
<organism evidence="10 11">
    <name type="scientific">Bacillus bingmayongensis</name>
    <dbReference type="NCBI Taxonomy" id="1150157"/>
    <lineage>
        <taxon>Bacteria</taxon>
        <taxon>Bacillati</taxon>
        <taxon>Bacillota</taxon>
        <taxon>Bacilli</taxon>
        <taxon>Bacillales</taxon>
        <taxon>Bacillaceae</taxon>
        <taxon>Bacillus</taxon>
    </lineage>
</organism>
<evidence type="ECO:0000256" key="6">
    <source>
        <dbReference type="ARBA" id="ARBA00023136"/>
    </source>
</evidence>
<proteinExistence type="predicted"/>
<evidence type="ECO:0000256" key="5">
    <source>
        <dbReference type="ARBA" id="ARBA00022989"/>
    </source>
</evidence>
<dbReference type="SUPFAM" id="SSF53649">
    <property type="entry name" value="Alkaline phosphatase-like"/>
    <property type="match status" value="1"/>
</dbReference>
<evidence type="ECO:0000256" key="3">
    <source>
        <dbReference type="ARBA" id="ARBA00022475"/>
    </source>
</evidence>
<dbReference type="InterPro" id="IPR050448">
    <property type="entry name" value="OpgB/LTA_synthase_biosynth"/>
</dbReference>
<feature type="coiled-coil region" evidence="7">
    <location>
        <begin position="486"/>
        <end position="517"/>
    </location>
</feature>
<evidence type="ECO:0000313" key="11">
    <source>
        <dbReference type="Proteomes" id="UP001291930"/>
    </source>
</evidence>
<name>A0ABU5K2N1_9BACI</name>
<evidence type="ECO:0000256" key="8">
    <source>
        <dbReference type="SAM" id="Phobius"/>
    </source>
</evidence>
<keyword evidence="7" id="KW-0175">Coiled coil</keyword>
<protein>
    <submittedName>
        <fullName evidence="10">Sulfatase-like hydrolase/transferase</fullName>
    </submittedName>
</protein>
<keyword evidence="6 8" id="KW-0472">Membrane</keyword>
<feature type="transmembrane region" description="Helical" evidence="8">
    <location>
        <begin position="98"/>
        <end position="119"/>
    </location>
</feature>
<feature type="transmembrane region" description="Helical" evidence="8">
    <location>
        <begin position="211"/>
        <end position="229"/>
    </location>
</feature>
<feature type="transmembrane region" description="Helical" evidence="8">
    <location>
        <begin position="126"/>
        <end position="147"/>
    </location>
</feature>
<comment type="pathway">
    <text evidence="2">Cell wall biogenesis; lipoteichoic acid biosynthesis.</text>
</comment>
<evidence type="ECO:0000256" key="4">
    <source>
        <dbReference type="ARBA" id="ARBA00022692"/>
    </source>
</evidence>
<evidence type="ECO:0000256" key="7">
    <source>
        <dbReference type="SAM" id="Coils"/>
    </source>
</evidence>
<keyword evidence="3" id="KW-1003">Cell membrane</keyword>
<dbReference type="RefSeq" id="WP_374219326.1">
    <property type="nucleotide sequence ID" value="NZ_JAXOVW010000100.1"/>
</dbReference>
<evidence type="ECO:0000313" key="10">
    <source>
        <dbReference type="EMBL" id="MDZ5610006.1"/>
    </source>
</evidence>
<dbReference type="InterPro" id="IPR017850">
    <property type="entry name" value="Alkaline_phosphatase_core_sf"/>
</dbReference>
<dbReference type="EMBL" id="JAXOVW010000100">
    <property type="protein sequence ID" value="MDZ5610006.1"/>
    <property type="molecule type" value="Genomic_DNA"/>
</dbReference>
<keyword evidence="11" id="KW-1185">Reference proteome</keyword>
<feature type="transmembrane region" description="Helical" evidence="8">
    <location>
        <begin position="182"/>
        <end position="199"/>
    </location>
</feature>
<evidence type="ECO:0000256" key="1">
    <source>
        <dbReference type="ARBA" id="ARBA00004651"/>
    </source>
</evidence>
<dbReference type="PANTHER" id="PTHR47371">
    <property type="entry name" value="LIPOTEICHOIC ACID SYNTHASE"/>
    <property type="match status" value="1"/>
</dbReference>
<dbReference type="CDD" id="cd16015">
    <property type="entry name" value="LTA_synthase"/>
    <property type="match status" value="1"/>
</dbReference>
<keyword evidence="5 8" id="KW-1133">Transmembrane helix</keyword>
<feature type="transmembrane region" description="Helical" evidence="8">
    <location>
        <begin position="34"/>
        <end position="53"/>
    </location>
</feature>
<dbReference type="PANTHER" id="PTHR47371:SF3">
    <property type="entry name" value="PHOSPHOGLYCEROL TRANSFERASE I"/>
    <property type="match status" value="1"/>
</dbReference>
<accession>A0ABU5K2N1</accession>
<gene>
    <name evidence="10" type="ORF">U2I54_23875</name>
</gene>
<evidence type="ECO:0000259" key="9">
    <source>
        <dbReference type="Pfam" id="PF00884"/>
    </source>
</evidence>
<evidence type="ECO:0000256" key="2">
    <source>
        <dbReference type="ARBA" id="ARBA00004936"/>
    </source>
</evidence>
<sequence length="670" mass="77351">MSSMIALLLIVCLFLSLRMFGLEGAKIYMNQKLPLAISYVLLWGGTIYLTLSYKGIGERRKLKSLVYVFAVLFILANTMSVFLMYMQNELNVFKTVDWLYGHMAHFMFSFVLIYIMYILTYALSGSVFFSSIFTSILFLVFSTINYLKIFFRGDPFYPSDFTQIAHLQSVIPMVMDSIHTKSIWISILGIVCSILLIMYLRKYIKPVKIHFVIRIIITISSIWIFYIYANYSDSFVGKWFQKWDVNFVLWDQWANYTENGTILGFISNLDTTVAKEPDEYTKDNVIKIANKIKNNYKHSVASEKQMDKPNVIFIMSESFWDPTKLTNLTFSEDPLPNLHHYIGEFPAGQTISPTFGGNTANTEFEALTSYSMSFLNPGSIPYQQAIPKKKEIPSIVSELKKNGYHATAIHAFGRNFFKRDYVYSILGFDKFNAYDTMKHKEQDGEGYVSDVSMSKEIMDELKAEKEPTFIHAVTMQNHFPFSPGRYEETRTKIEGLNEESKAQLEEYTEGLRRSDEALQYLIEEINALSEPTLLVFFGDHLPALGVNKSIYKEAGYINAEKTVQERLAMSETPLLVYANFPLQNDDLGMVSPIYFSNMVFDYIGINKSPFYQFLSKLQEEIPVLKDDLKVNRDGEKINLNAEQKEMLKQYQLIQYDLLIGKQYSKDILFS</sequence>
<dbReference type="Gene3D" id="3.40.720.10">
    <property type="entry name" value="Alkaline Phosphatase, subunit A"/>
    <property type="match status" value="1"/>
</dbReference>
<feature type="transmembrane region" description="Helical" evidence="8">
    <location>
        <begin position="65"/>
        <end position="86"/>
    </location>
</feature>
<reference evidence="11" key="1">
    <citation type="submission" date="2023-11" db="EMBL/GenBank/DDBJ databases">
        <title>Genome Sequence of Bacillus pseudomycoides stain BUPM19.</title>
        <authorList>
            <person name="Farhat A."/>
        </authorList>
    </citation>
    <scope>NUCLEOTIDE SEQUENCE [LARGE SCALE GENOMIC DNA]</scope>
    <source>
        <strain evidence="11">BUPM19</strain>
    </source>
</reference>
<comment type="subcellular location">
    <subcellularLocation>
        <location evidence="1">Cell membrane</location>
        <topology evidence="1">Multi-pass membrane protein</topology>
    </subcellularLocation>
</comment>
<dbReference type="InterPro" id="IPR000917">
    <property type="entry name" value="Sulfatase_N"/>
</dbReference>
<keyword evidence="4 8" id="KW-0812">Transmembrane</keyword>
<feature type="domain" description="Sulfatase N-terminal" evidence="9">
    <location>
        <begin position="309"/>
        <end position="604"/>
    </location>
</feature>
<comment type="caution">
    <text evidence="10">The sequence shown here is derived from an EMBL/GenBank/DDBJ whole genome shotgun (WGS) entry which is preliminary data.</text>
</comment>